<keyword evidence="7 8" id="KW-0472">Membrane</keyword>
<evidence type="ECO:0000256" key="7">
    <source>
        <dbReference type="ARBA" id="ARBA00023136"/>
    </source>
</evidence>
<dbReference type="Gene3D" id="1.10.3470.10">
    <property type="entry name" value="ABC transporter involved in vitamin B12 uptake, BtuC"/>
    <property type="match status" value="1"/>
</dbReference>
<comment type="caution">
    <text evidence="9">The sequence shown here is derived from an EMBL/GenBank/DDBJ whole genome shotgun (WGS) entry which is preliminary data.</text>
</comment>
<gene>
    <name evidence="9" type="ORF">NVS47_15655</name>
</gene>
<dbReference type="CDD" id="cd06550">
    <property type="entry name" value="TM_ABC_iron-siderophores_like"/>
    <property type="match status" value="1"/>
</dbReference>
<evidence type="ECO:0000256" key="6">
    <source>
        <dbReference type="ARBA" id="ARBA00022989"/>
    </source>
</evidence>
<dbReference type="EMBL" id="JANPWE010000014">
    <property type="protein sequence ID" value="MCR6546928.1"/>
    <property type="molecule type" value="Genomic_DNA"/>
</dbReference>
<comment type="similarity">
    <text evidence="2">Belongs to the binding-protein-dependent transport system permease family. FecCD subfamily.</text>
</comment>
<keyword evidence="6 8" id="KW-1133">Transmembrane helix</keyword>
<dbReference type="RefSeq" id="WP_257914143.1">
    <property type="nucleotide sequence ID" value="NZ_JANPWE010000014.1"/>
</dbReference>
<evidence type="ECO:0000256" key="4">
    <source>
        <dbReference type="ARBA" id="ARBA00022475"/>
    </source>
</evidence>
<name>A0ABT1Y7S1_9FIRM</name>
<evidence type="ECO:0000256" key="8">
    <source>
        <dbReference type="SAM" id="Phobius"/>
    </source>
</evidence>
<dbReference type="Proteomes" id="UP001524944">
    <property type="component" value="Unassembled WGS sequence"/>
</dbReference>
<evidence type="ECO:0000256" key="2">
    <source>
        <dbReference type="ARBA" id="ARBA00007935"/>
    </source>
</evidence>
<evidence type="ECO:0000313" key="10">
    <source>
        <dbReference type="Proteomes" id="UP001524944"/>
    </source>
</evidence>
<evidence type="ECO:0000256" key="3">
    <source>
        <dbReference type="ARBA" id="ARBA00022448"/>
    </source>
</evidence>
<dbReference type="Pfam" id="PF01032">
    <property type="entry name" value="FecCD"/>
    <property type="match status" value="1"/>
</dbReference>
<feature type="transmembrane region" description="Helical" evidence="8">
    <location>
        <begin position="285"/>
        <end position="306"/>
    </location>
</feature>
<feature type="transmembrane region" description="Helical" evidence="8">
    <location>
        <begin position="240"/>
        <end position="257"/>
    </location>
</feature>
<proteinExistence type="inferred from homology"/>
<accession>A0ABT1Y7S1</accession>
<evidence type="ECO:0000313" key="9">
    <source>
        <dbReference type="EMBL" id="MCR6546928.1"/>
    </source>
</evidence>
<keyword evidence="3" id="KW-0813">Transport</keyword>
<dbReference type="PANTHER" id="PTHR30472">
    <property type="entry name" value="FERRIC ENTEROBACTIN TRANSPORT SYSTEM PERMEASE PROTEIN"/>
    <property type="match status" value="1"/>
</dbReference>
<protein>
    <submittedName>
        <fullName evidence="9">Iron ABC transporter permease</fullName>
    </submittedName>
</protein>
<feature type="transmembrane region" description="Helical" evidence="8">
    <location>
        <begin position="12"/>
        <end position="33"/>
    </location>
</feature>
<keyword evidence="10" id="KW-1185">Reference proteome</keyword>
<sequence>MKVNNEYRNVFIVISIVFIAGIIISLSVGRYVVSFSEVVRILVSFIFQTEGTQDLVAQGVVLNLRLPRVLGAILVGSSLAISGACYQGVFKNQLVSPDILGVSSGATVGAAIAILLGGDRFMIQIGAFLGGIAAVLLTMMIPKLLKNTSTMLLVLSGIIVGGLMGSIIGIIKFLADPDEQLAEIVYWQMGSLAKVNLPDVLGILPIVVIATVILLSLSWRINILTLGDQEAQLSGVNVKMIRSIVIICATMLTASSVSISGTIGWLGLVIPHLARILIGPDNVKVFPISLLLGSIFLVTIDTLARVLTTAELPLSILTGLIGAPFYFWILSRQRVRL</sequence>
<dbReference type="SUPFAM" id="SSF81345">
    <property type="entry name" value="ABC transporter involved in vitamin B12 uptake, BtuC"/>
    <property type="match status" value="1"/>
</dbReference>
<dbReference type="PANTHER" id="PTHR30472:SF70">
    <property type="entry name" value="MOLYBDATE IMPORT SYSTEM PERMEASE PROTEIN MOLB"/>
    <property type="match status" value="1"/>
</dbReference>
<dbReference type="InterPro" id="IPR037294">
    <property type="entry name" value="ABC_BtuC-like"/>
</dbReference>
<organism evidence="9 10">
    <name type="scientific">Dehalobacterium formicoaceticum</name>
    <dbReference type="NCBI Taxonomy" id="51515"/>
    <lineage>
        <taxon>Bacteria</taxon>
        <taxon>Bacillati</taxon>
        <taxon>Bacillota</taxon>
        <taxon>Clostridia</taxon>
        <taxon>Eubacteriales</taxon>
        <taxon>Peptococcaceae</taxon>
        <taxon>Dehalobacterium</taxon>
    </lineage>
</organism>
<reference evidence="9 10" key="1">
    <citation type="submission" date="2022-08" db="EMBL/GenBank/DDBJ databases">
        <title>Proteogenomics of the novel Dehalobacterium formicoaceticum strain EZ94 highlights a key role of methyltransferases during anaerobic dichloromethane degradation.</title>
        <authorList>
            <person name="Wasmund K."/>
        </authorList>
    </citation>
    <scope>NUCLEOTIDE SEQUENCE [LARGE SCALE GENOMIC DNA]</scope>
    <source>
        <strain evidence="9 10">EZ94</strain>
    </source>
</reference>
<dbReference type="InterPro" id="IPR000522">
    <property type="entry name" value="ABC_transptr_permease_BtuC"/>
</dbReference>
<feature type="transmembrane region" description="Helical" evidence="8">
    <location>
        <begin position="312"/>
        <end position="330"/>
    </location>
</feature>
<keyword evidence="5 8" id="KW-0812">Transmembrane</keyword>
<feature type="transmembrane region" description="Helical" evidence="8">
    <location>
        <begin position="69"/>
        <end position="86"/>
    </location>
</feature>
<feature type="transmembrane region" description="Helical" evidence="8">
    <location>
        <begin position="122"/>
        <end position="141"/>
    </location>
</feature>
<feature type="transmembrane region" description="Helical" evidence="8">
    <location>
        <begin position="195"/>
        <end position="219"/>
    </location>
</feature>
<evidence type="ECO:0000256" key="5">
    <source>
        <dbReference type="ARBA" id="ARBA00022692"/>
    </source>
</evidence>
<feature type="transmembrane region" description="Helical" evidence="8">
    <location>
        <begin position="153"/>
        <end position="175"/>
    </location>
</feature>
<evidence type="ECO:0000256" key="1">
    <source>
        <dbReference type="ARBA" id="ARBA00004651"/>
    </source>
</evidence>
<feature type="transmembrane region" description="Helical" evidence="8">
    <location>
        <begin position="98"/>
        <end position="116"/>
    </location>
</feature>
<keyword evidence="4" id="KW-1003">Cell membrane</keyword>
<comment type="subcellular location">
    <subcellularLocation>
        <location evidence="1">Cell membrane</location>
        <topology evidence="1">Multi-pass membrane protein</topology>
    </subcellularLocation>
</comment>